<dbReference type="Proteomes" id="UP000031366">
    <property type="component" value="Unassembled WGS sequence"/>
</dbReference>
<dbReference type="EMBL" id="AYSO01000015">
    <property type="protein sequence ID" value="KIE46954.1"/>
    <property type="molecule type" value="Genomic_DNA"/>
</dbReference>
<dbReference type="Pfam" id="PF14879">
    <property type="entry name" value="DUF4489"/>
    <property type="match status" value="1"/>
</dbReference>
<dbReference type="RefSeq" id="WP_039631790.1">
    <property type="nucleotide sequence ID" value="NZ_AYSO01000015.1"/>
</dbReference>
<accession>A0A0C1U252</accession>
<sequence>MNSKSKSFKCEHCRCNPCKCDDGFHHDRCDDRCHHDRCDDKCCCHEHKWNCDIDCCNTCHCVPGHPLPGPSILSCGTGTGLAIPAVTTGTPFNPIPVASVTIDTTCLCRPSVKIDFTSIINYQALLTLGAGPLLTTPFTVTFQLSKTCNDGSKIPLGSWTFTIALLAVAVNITETFAFTFCECHACPGCCVYTVDIVQALRSTLAGTITVTTETASIVTSSLTAIAASSC</sequence>
<proteinExistence type="predicted"/>
<evidence type="ECO:0000313" key="2">
    <source>
        <dbReference type="Proteomes" id="UP000031366"/>
    </source>
</evidence>
<comment type="caution">
    <text evidence="1">The sequence shown here is derived from an EMBL/GenBank/DDBJ whole genome shotgun (WGS) entry which is preliminary data.</text>
</comment>
<dbReference type="OrthoDB" id="1903517at2"/>
<keyword evidence="2" id="KW-1185">Reference proteome</keyword>
<organism evidence="1 2">
    <name type="scientific">Clostridium argentinense CDC 2741</name>
    <dbReference type="NCBI Taxonomy" id="1418104"/>
    <lineage>
        <taxon>Bacteria</taxon>
        <taxon>Bacillati</taxon>
        <taxon>Bacillota</taxon>
        <taxon>Clostridia</taxon>
        <taxon>Eubacteriales</taxon>
        <taxon>Clostridiaceae</taxon>
        <taxon>Clostridium</taxon>
    </lineage>
</organism>
<protein>
    <recommendedName>
        <fullName evidence="3">DUF4489 domain-containing protein</fullName>
    </recommendedName>
</protein>
<dbReference type="InterPro" id="IPR027972">
    <property type="entry name" value="DUF4489"/>
</dbReference>
<gene>
    <name evidence="1" type="ORF">U732_1051</name>
</gene>
<dbReference type="AlphaFoldDB" id="A0A0C1U252"/>
<name>A0A0C1U252_9CLOT</name>
<evidence type="ECO:0008006" key="3">
    <source>
        <dbReference type="Google" id="ProtNLM"/>
    </source>
</evidence>
<evidence type="ECO:0000313" key="1">
    <source>
        <dbReference type="EMBL" id="KIE46954.1"/>
    </source>
</evidence>
<reference evidence="1 2" key="1">
    <citation type="journal article" date="2015" name="Infect. Genet. Evol.">
        <title>Genomic sequences of six botulinum neurotoxin-producing strains representing three clostridial species illustrate the mobility and diversity of botulinum neurotoxin genes.</title>
        <authorList>
            <person name="Smith T.J."/>
            <person name="Hill K.K."/>
            <person name="Xie G."/>
            <person name="Foley B.T."/>
            <person name="Williamson C.H."/>
            <person name="Foster J.T."/>
            <person name="Johnson S.L."/>
            <person name="Chertkov O."/>
            <person name="Teshima H."/>
            <person name="Gibbons H.S."/>
            <person name="Johnsky L.A."/>
            <person name="Karavis M.A."/>
            <person name="Smith L.A."/>
        </authorList>
    </citation>
    <scope>NUCLEOTIDE SEQUENCE [LARGE SCALE GENOMIC DNA]</scope>
    <source>
        <strain evidence="1 2">CDC 2741</strain>
    </source>
</reference>